<keyword evidence="12" id="KW-1185">Reference proteome</keyword>
<dbReference type="OrthoDB" id="9807461at2"/>
<feature type="domain" description="ATP-cone" evidence="10">
    <location>
        <begin position="49"/>
        <end position="139"/>
    </location>
</feature>
<keyword evidence="5 9" id="KW-0067">ATP-binding</keyword>
<dbReference type="GO" id="GO:0045892">
    <property type="term" value="P:negative regulation of DNA-templated transcription"/>
    <property type="evidence" value="ECO:0007669"/>
    <property type="project" value="UniProtKB-UniRule"/>
</dbReference>
<dbReference type="InterPro" id="IPR005144">
    <property type="entry name" value="ATP-cone_dom"/>
</dbReference>
<dbReference type="PANTHER" id="PTHR30455">
    <property type="entry name" value="TRANSCRIPTIONAL REPRESSOR NRDR"/>
    <property type="match status" value="1"/>
</dbReference>
<reference evidence="11 12" key="1">
    <citation type="submission" date="2015-05" db="EMBL/GenBank/DDBJ databases">
        <title>Draft genome sequence of Lampropedia sp. CT6, isolated from the microbial mat of a hot water spring, located at Manikaran, India.</title>
        <authorList>
            <person name="Tripathi C."/>
            <person name="Rani P."/>
            <person name="Mahato N.K."/>
            <person name="Lal R."/>
        </authorList>
    </citation>
    <scope>NUCLEOTIDE SEQUENCE [LARGE SCALE GENOMIC DNA]</scope>
    <source>
        <strain evidence="11 12">CT6</strain>
    </source>
</reference>
<accession>A0A0U1Q2C4</accession>
<dbReference type="PANTHER" id="PTHR30455:SF2">
    <property type="entry name" value="TRANSCRIPTIONAL REPRESSOR NRDR"/>
    <property type="match status" value="1"/>
</dbReference>
<evidence type="ECO:0000256" key="8">
    <source>
        <dbReference type="ARBA" id="ARBA00023163"/>
    </source>
</evidence>
<evidence type="ECO:0000259" key="10">
    <source>
        <dbReference type="PROSITE" id="PS51161"/>
    </source>
</evidence>
<evidence type="ECO:0000256" key="3">
    <source>
        <dbReference type="ARBA" id="ARBA00022741"/>
    </source>
</evidence>
<dbReference type="InterPro" id="IPR003796">
    <property type="entry name" value="RNR_NrdR-like"/>
</dbReference>
<comment type="cofactor">
    <cofactor evidence="9">
        <name>Zn(2+)</name>
        <dbReference type="ChEBI" id="CHEBI:29105"/>
    </cofactor>
    <text evidence="9">Binds 1 zinc ion.</text>
</comment>
<dbReference type="GO" id="GO:0003677">
    <property type="term" value="F:DNA binding"/>
    <property type="evidence" value="ECO:0007669"/>
    <property type="project" value="UniProtKB-KW"/>
</dbReference>
<evidence type="ECO:0000256" key="1">
    <source>
        <dbReference type="ARBA" id="ARBA00022491"/>
    </source>
</evidence>
<evidence type="ECO:0000313" key="11">
    <source>
        <dbReference type="EMBL" id="KKW68911.1"/>
    </source>
</evidence>
<dbReference type="EMBL" id="LBNQ01000012">
    <property type="protein sequence ID" value="KKW68911.1"/>
    <property type="molecule type" value="Genomic_DNA"/>
</dbReference>
<keyword evidence="8 9" id="KW-0804">Transcription</keyword>
<protein>
    <recommendedName>
        <fullName evidence="9">Transcriptional repressor NrdR</fullName>
    </recommendedName>
</protein>
<keyword evidence="9" id="KW-0862">Zinc</keyword>
<gene>
    <name evidence="9" type="primary">nrdR</name>
    <name evidence="11" type="ORF">AAV94_02480</name>
</gene>
<dbReference type="PATRIC" id="fig|1610491.3.peg.518"/>
<comment type="function">
    <text evidence="9">Negatively regulates transcription of bacterial ribonucleotide reductase nrd genes and operons by binding to NrdR-boxes.</text>
</comment>
<dbReference type="HAMAP" id="MF_00440">
    <property type="entry name" value="NrdR"/>
    <property type="match status" value="1"/>
</dbReference>
<dbReference type="Pfam" id="PF22811">
    <property type="entry name" value="Zn_ribbon_NrdR"/>
    <property type="match status" value="1"/>
</dbReference>
<dbReference type="RefSeq" id="WP_046740755.1">
    <property type="nucleotide sequence ID" value="NZ_LBNQ01000012.1"/>
</dbReference>
<keyword evidence="1 9" id="KW-0678">Repressor</keyword>
<evidence type="ECO:0000256" key="9">
    <source>
        <dbReference type="HAMAP-Rule" id="MF_00440"/>
    </source>
</evidence>
<sequence length="156" mass="17679">MKCPFCGHETSQVVETRLSDDDTSIRRRRRCGGCGRRFTTYERAELAMPMVVKSDGRRVEFDARKLRESITVALRKRPVKTQDVDDALARIAIDLRASGAREVESRRIGEAVMRELRQLDQVAFIRYGSVYRSVGDLDAFKRLIEQAAGKDGNGRG</sequence>
<name>A0A0U1Q2C4_9BURK</name>
<dbReference type="NCBIfam" id="TIGR00244">
    <property type="entry name" value="transcriptional regulator NrdR"/>
    <property type="match status" value="1"/>
</dbReference>
<keyword evidence="7 9" id="KW-0238">DNA-binding</keyword>
<dbReference type="PROSITE" id="PS51161">
    <property type="entry name" value="ATP_CONE"/>
    <property type="match status" value="1"/>
</dbReference>
<evidence type="ECO:0000256" key="2">
    <source>
        <dbReference type="ARBA" id="ARBA00022723"/>
    </source>
</evidence>
<comment type="similarity">
    <text evidence="9">Belongs to the NrdR family.</text>
</comment>
<evidence type="ECO:0000256" key="6">
    <source>
        <dbReference type="ARBA" id="ARBA00023015"/>
    </source>
</evidence>
<organism evidence="11 12">
    <name type="scientific">Lampropedia cohaerens</name>
    <dbReference type="NCBI Taxonomy" id="1610491"/>
    <lineage>
        <taxon>Bacteria</taxon>
        <taxon>Pseudomonadati</taxon>
        <taxon>Pseudomonadota</taxon>
        <taxon>Betaproteobacteria</taxon>
        <taxon>Burkholderiales</taxon>
        <taxon>Comamonadaceae</taxon>
        <taxon>Lampropedia</taxon>
    </lineage>
</organism>
<evidence type="ECO:0000313" key="12">
    <source>
        <dbReference type="Proteomes" id="UP000050580"/>
    </source>
</evidence>
<keyword evidence="2 9" id="KW-0479">Metal-binding</keyword>
<evidence type="ECO:0000256" key="5">
    <source>
        <dbReference type="ARBA" id="ARBA00022840"/>
    </source>
</evidence>
<evidence type="ECO:0000256" key="4">
    <source>
        <dbReference type="ARBA" id="ARBA00022771"/>
    </source>
</evidence>
<dbReference type="InterPro" id="IPR055173">
    <property type="entry name" value="NrdR-like_N"/>
</dbReference>
<dbReference type="STRING" id="1610491.AAV94_02480"/>
<dbReference type="AlphaFoldDB" id="A0A0U1Q2C4"/>
<dbReference type="Pfam" id="PF03477">
    <property type="entry name" value="ATP-cone"/>
    <property type="match status" value="1"/>
</dbReference>
<keyword evidence="6 9" id="KW-0805">Transcription regulation</keyword>
<evidence type="ECO:0000256" key="7">
    <source>
        <dbReference type="ARBA" id="ARBA00023125"/>
    </source>
</evidence>
<proteinExistence type="inferred from homology"/>
<keyword evidence="3 9" id="KW-0547">Nucleotide-binding</keyword>
<keyword evidence="4 9" id="KW-0863">Zinc-finger</keyword>
<feature type="zinc finger region" evidence="9">
    <location>
        <begin position="3"/>
        <end position="34"/>
    </location>
</feature>
<dbReference type="GO" id="GO:0005524">
    <property type="term" value="F:ATP binding"/>
    <property type="evidence" value="ECO:0007669"/>
    <property type="project" value="UniProtKB-UniRule"/>
</dbReference>
<dbReference type="GO" id="GO:0008270">
    <property type="term" value="F:zinc ion binding"/>
    <property type="evidence" value="ECO:0007669"/>
    <property type="project" value="UniProtKB-UniRule"/>
</dbReference>
<dbReference type="Proteomes" id="UP000050580">
    <property type="component" value="Unassembled WGS sequence"/>
</dbReference>
<comment type="caution">
    <text evidence="11">The sequence shown here is derived from an EMBL/GenBank/DDBJ whole genome shotgun (WGS) entry which is preliminary data.</text>
</comment>